<keyword evidence="1" id="KW-0863">Zinc-finger</keyword>
<dbReference type="Gene3D" id="3.30.160.60">
    <property type="entry name" value="Classic Zinc Finger"/>
    <property type="match status" value="1"/>
</dbReference>
<evidence type="ECO:0000313" key="4">
    <source>
        <dbReference type="EMBL" id="JAC91940.1"/>
    </source>
</evidence>
<keyword evidence="1" id="KW-0862">Zinc</keyword>
<feature type="compositionally biased region" description="Polar residues" evidence="2">
    <location>
        <begin position="1"/>
        <end position="12"/>
    </location>
</feature>
<proteinExistence type="evidence at transcript level"/>
<keyword evidence="1" id="KW-0479">Metal-binding</keyword>
<dbReference type="InterPro" id="IPR013087">
    <property type="entry name" value="Znf_C2H2_type"/>
</dbReference>
<evidence type="ECO:0000259" key="3">
    <source>
        <dbReference type="PROSITE" id="PS50157"/>
    </source>
</evidence>
<reference evidence="4" key="1">
    <citation type="journal article" date="2015" name="PLoS Negl. Trop. Dis.">
        <title>Deep Sequencing Analysis of the Ixodes ricinus Haemocytome.</title>
        <authorList>
            <person name="Kotsyfakis M."/>
            <person name="Kopacek P."/>
            <person name="Franta Z."/>
            <person name="Pedra J.H."/>
            <person name="Ribeiro J.M."/>
        </authorList>
    </citation>
    <scope>NUCLEOTIDE SEQUENCE</scope>
</reference>
<dbReference type="PROSITE" id="PS50157">
    <property type="entry name" value="ZINC_FINGER_C2H2_2"/>
    <property type="match status" value="1"/>
</dbReference>
<name>A0A090XAA7_IXORI</name>
<dbReference type="AlphaFoldDB" id="A0A090XAA7"/>
<evidence type="ECO:0000256" key="1">
    <source>
        <dbReference type="PROSITE-ProRule" id="PRU00042"/>
    </source>
</evidence>
<dbReference type="GO" id="GO:0008270">
    <property type="term" value="F:zinc ion binding"/>
    <property type="evidence" value="ECO:0007669"/>
    <property type="project" value="UniProtKB-KW"/>
</dbReference>
<dbReference type="InterPro" id="IPR036236">
    <property type="entry name" value="Znf_C2H2_sf"/>
</dbReference>
<feature type="region of interest" description="Disordered" evidence="2">
    <location>
        <begin position="47"/>
        <end position="97"/>
    </location>
</feature>
<feature type="domain" description="C2H2-type" evidence="3">
    <location>
        <begin position="97"/>
        <end position="124"/>
    </location>
</feature>
<sequence length="161" mass="18076">MNGDGSQPSQPTLRRRLSQPSHSPRPSSSCIDAFRRQKLRYAEALKRHLIDDVDNSRKDSKKRHVSSTDKRRPARPLSVNGAVCSRTEPTRRNSRPKSCSRCSKTFSCAAELQKHAASHGSTNVATDATPYKCPLCSQTFQTRECYQGARELPFTFDVIHS</sequence>
<dbReference type="EMBL" id="GBIH01002770">
    <property type="protein sequence ID" value="JAC91940.1"/>
    <property type="molecule type" value="mRNA"/>
</dbReference>
<dbReference type="PROSITE" id="PS00028">
    <property type="entry name" value="ZINC_FINGER_C2H2_1"/>
    <property type="match status" value="1"/>
</dbReference>
<feature type="region of interest" description="Disordered" evidence="2">
    <location>
        <begin position="1"/>
        <end position="34"/>
    </location>
</feature>
<feature type="compositionally biased region" description="Basic and acidic residues" evidence="2">
    <location>
        <begin position="47"/>
        <end position="58"/>
    </location>
</feature>
<evidence type="ECO:0000256" key="2">
    <source>
        <dbReference type="SAM" id="MobiDB-lite"/>
    </source>
</evidence>
<accession>A0A090XAA7</accession>
<dbReference type="SUPFAM" id="SSF57667">
    <property type="entry name" value="beta-beta-alpha zinc fingers"/>
    <property type="match status" value="1"/>
</dbReference>
<organism evidence="4">
    <name type="scientific">Ixodes ricinus</name>
    <name type="common">Common tick</name>
    <name type="synonym">Acarus ricinus</name>
    <dbReference type="NCBI Taxonomy" id="34613"/>
    <lineage>
        <taxon>Eukaryota</taxon>
        <taxon>Metazoa</taxon>
        <taxon>Ecdysozoa</taxon>
        <taxon>Arthropoda</taxon>
        <taxon>Chelicerata</taxon>
        <taxon>Arachnida</taxon>
        <taxon>Acari</taxon>
        <taxon>Parasitiformes</taxon>
        <taxon>Ixodida</taxon>
        <taxon>Ixodoidea</taxon>
        <taxon>Ixodidae</taxon>
        <taxon>Ixodinae</taxon>
        <taxon>Ixodes</taxon>
    </lineage>
</organism>
<feature type="compositionally biased region" description="Low complexity" evidence="2">
    <location>
        <begin position="18"/>
        <end position="29"/>
    </location>
</feature>
<protein>
    <recommendedName>
        <fullName evidence="3">C2H2-type domain-containing protein</fullName>
    </recommendedName>
</protein>